<dbReference type="Proteomes" id="UP000232133">
    <property type="component" value="Chromosome"/>
</dbReference>
<proteinExistence type="predicted"/>
<evidence type="ECO:0000313" key="1">
    <source>
        <dbReference type="EMBL" id="ATZ60462.1"/>
    </source>
</evidence>
<dbReference type="Gene3D" id="1.10.1220.10">
    <property type="entry name" value="Met repressor-like"/>
    <property type="match status" value="1"/>
</dbReference>
<sequence length="63" mass="7098">MINNYIIMSDISKTTINMPVDLKKQLKKIAIDKDTSLSGLILDIITDYVDSGKENESSQEDSY</sequence>
<name>A0A2H4U8L8_METSM</name>
<gene>
    <name evidence="1" type="ORF">BK798_08530</name>
</gene>
<dbReference type="AlphaFoldDB" id="A0A2H4U8L8"/>
<dbReference type="InterPro" id="IPR010985">
    <property type="entry name" value="Ribbon_hlx_hlx"/>
</dbReference>
<protein>
    <submittedName>
        <fullName evidence="1">Met repressor</fullName>
    </submittedName>
</protein>
<dbReference type="EMBL" id="CP017803">
    <property type="protein sequence ID" value="ATZ60462.1"/>
    <property type="molecule type" value="Genomic_DNA"/>
</dbReference>
<accession>A0A2H4U8L8</accession>
<dbReference type="InterPro" id="IPR013321">
    <property type="entry name" value="Arc_rbn_hlx_hlx"/>
</dbReference>
<dbReference type="GO" id="GO:0006355">
    <property type="term" value="P:regulation of DNA-templated transcription"/>
    <property type="evidence" value="ECO:0007669"/>
    <property type="project" value="InterPro"/>
</dbReference>
<dbReference type="GeneID" id="71696106"/>
<reference evidence="1 2" key="1">
    <citation type="submission" date="2016-10" db="EMBL/GenBank/DDBJ databases">
        <authorList>
            <person name="Varghese N."/>
        </authorList>
    </citation>
    <scope>NUCLEOTIDE SEQUENCE [LARGE SCALE GENOMIC DNA]</scope>
    <source>
        <strain evidence="1 2">KB11</strain>
    </source>
</reference>
<organism evidence="1 2">
    <name type="scientific">Methanobrevibacter smithii</name>
    <dbReference type="NCBI Taxonomy" id="2173"/>
    <lineage>
        <taxon>Archaea</taxon>
        <taxon>Methanobacteriati</taxon>
        <taxon>Methanobacteriota</taxon>
        <taxon>Methanomada group</taxon>
        <taxon>Methanobacteria</taxon>
        <taxon>Methanobacteriales</taxon>
        <taxon>Methanobacteriaceae</taxon>
        <taxon>Methanobrevibacter</taxon>
    </lineage>
</organism>
<dbReference type="SUPFAM" id="SSF47598">
    <property type="entry name" value="Ribbon-helix-helix"/>
    <property type="match status" value="1"/>
</dbReference>
<evidence type="ECO:0000313" key="2">
    <source>
        <dbReference type="Proteomes" id="UP000232133"/>
    </source>
</evidence>
<dbReference type="RefSeq" id="WP_019262705.1">
    <property type="nucleotide sequence ID" value="NZ_AP025586.1"/>
</dbReference>